<feature type="transmembrane region" description="Helical" evidence="7">
    <location>
        <begin position="34"/>
        <end position="54"/>
    </location>
</feature>
<feature type="transmembrane region" description="Helical" evidence="7">
    <location>
        <begin position="135"/>
        <end position="158"/>
    </location>
</feature>
<dbReference type="InterPro" id="IPR023679">
    <property type="entry name" value="UPF0761_bac"/>
</dbReference>
<keyword evidence="3" id="KW-0997">Cell inner membrane</keyword>
<feature type="region of interest" description="Disordered" evidence="8">
    <location>
        <begin position="418"/>
        <end position="442"/>
    </location>
</feature>
<evidence type="ECO:0000256" key="6">
    <source>
        <dbReference type="ARBA" id="ARBA00023136"/>
    </source>
</evidence>
<name>A0A3S4LH66_CHRVL</name>
<sequence length="569" mass="62272">MQVQRLEPYFGFARFIARRMSCLRVLQISGSLTFTTLLALVPLFTIALSVISAFPVFSDYSTRFKIMLLSTLVPEFAGKVITVYMRQFADNAEKLTAAGIVMLGVTALMLMSTIERTFNAIWGVRRGRPWLQQSMVYWTVLTLGPLVLGGSLLSWRWLFKATRLEKNLPLLASVLEAGGTIVLTALVLALLYRIVPNRFVPFRHAVWGALVTAVLLELTKMGFGFYIGQVASYQLVYGAFASIPIFLLWVYCLWLVVLAGAVFTSALSYWEGDAWRRRNEPHRRFQDALEVLLLLDAAHARGEALTPRQLRQQVKVGYDELGLVLDRLAQRGYVQKGHGDAWVLMRRAAAINLSDLFQIFVYRRDASAGMRWTRPWPSCWAADRAASGGDGGRFGAARRPEIIGIVVEGRVFVVRPPAGMPKSGSGHSARGLARKPSSSSRAASCASSRAVCSSSSRPKKSSSTSTISALPHQPICGASPVSISAWPSVKAAMRRPQSCRRSMNSACQRISSSNWPSCGAAVATTTPHSSSKVAASRSGRVSLRRGRSRARGAGSAPPCFAARPARPAR</sequence>
<evidence type="ECO:0000313" key="10">
    <source>
        <dbReference type="Proteomes" id="UP000275777"/>
    </source>
</evidence>
<dbReference type="PANTHER" id="PTHR30213:SF0">
    <property type="entry name" value="UPF0761 MEMBRANE PROTEIN YIHY"/>
    <property type="match status" value="1"/>
</dbReference>
<protein>
    <recommendedName>
        <fullName evidence="7">UPF0761 membrane protein NCTC9695_01123</fullName>
    </recommendedName>
</protein>
<feature type="transmembrane region" description="Helical" evidence="7">
    <location>
        <begin position="170"/>
        <end position="192"/>
    </location>
</feature>
<evidence type="ECO:0000313" key="9">
    <source>
        <dbReference type="EMBL" id="VEB40721.1"/>
    </source>
</evidence>
<evidence type="ECO:0000256" key="1">
    <source>
        <dbReference type="ARBA" id="ARBA00004651"/>
    </source>
</evidence>
<dbReference type="InterPro" id="IPR017039">
    <property type="entry name" value="Virul_fac_BrkB"/>
</dbReference>
<dbReference type="PANTHER" id="PTHR30213">
    <property type="entry name" value="INNER MEMBRANE PROTEIN YHJD"/>
    <property type="match status" value="1"/>
</dbReference>
<feature type="compositionally biased region" description="Polar residues" evidence="8">
    <location>
        <begin position="523"/>
        <end position="533"/>
    </location>
</feature>
<keyword evidence="5 7" id="KW-1133">Transmembrane helix</keyword>
<evidence type="ECO:0000256" key="4">
    <source>
        <dbReference type="ARBA" id="ARBA00022692"/>
    </source>
</evidence>
<feature type="region of interest" description="Disordered" evidence="8">
    <location>
        <begin position="452"/>
        <end position="471"/>
    </location>
</feature>
<dbReference type="Pfam" id="PF03631">
    <property type="entry name" value="Virul_fac_BrkB"/>
    <property type="match status" value="1"/>
</dbReference>
<dbReference type="NCBIfam" id="TIGR00765">
    <property type="entry name" value="yihY_not_rbn"/>
    <property type="match status" value="1"/>
</dbReference>
<dbReference type="HAMAP" id="MF_00672">
    <property type="entry name" value="UPF0761"/>
    <property type="match status" value="1"/>
</dbReference>
<keyword evidence="2 7" id="KW-1003">Cell membrane</keyword>
<gene>
    <name evidence="9" type="primary">yihY</name>
    <name evidence="9" type="ORF">NCTC9695_01123</name>
</gene>
<dbReference type="NCBIfam" id="NF003256">
    <property type="entry name" value="PRK04214.1"/>
    <property type="match status" value="1"/>
</dbReference>
<dbReference type="Proteomes" id="UP000275777">
    <property type="component" value="Chromosome"/>
</dbReference>
<evidence type="ECO:0000256" key="5">
    <source>
        <dbReference type="ARBA" id="ARBA00022989"/>
    </source>
</evidence>
<comment type="subcellular location">
    <subcellularLocation>
        <location evidence="1 7">Cell membrane</location>
        <topology evidence="1 7">Multi-pass membrane protein</topology>
    </subcellularLocation>
</comment>
<feature type="transmembrane region" description="Helical" evidence="7">
    <location>
        <begin position="97"/>
        <end position="114"/>
    </location>
</feature>
<feature type="region of interest" description="Disordered" evidence="8">
    <location>
        <begin position="523"/>
        <end position="569"/>
    </location>
</feature>
<feature type="compositionally biased region" description="Low complexity" evidence="8">
    <location>
        <begin position="452"/>
        <end position="468"/>
    </location>
</feature>
<evidence type="ECO:0000256" key="7">
    <source>
        <dbReference type="HAMAP-Rule" id="MF_00672"/>
    </source>
</evidence>
<feature type="compositionally biased region" description="Low complexity" evidence="8">
    <location>
        <begin position="551"/>
        <end position="569"/>
    </location>
</feature>
<comment type="similarity">
    <text evidence="7">Belongs to the UPF0761 family.</text>
</comment>
<keyword evidence="4 7" id="KW-0812">Transmembrane</keyword>
<proteinExistence type="inferred from homology"/>
<comment type="caution">
    <text evidence="7">Lacks conserved residue(s) required for the propagation of feature annotation.</text>
</comment>
<accession>A0A3S4LH66</accession>
<evidence type="ECO:0000256" key="8">
    <source>
        <dbReference type="SAM" id="MobiDB-lite"/>
    </source>
</evidence>
<reference evidence="9 10" key="1">
    <citation type="submission" date="2018-12" db="EMBL/GenBank/DDBJ databases">
        <authorList>
            <consortium name="Pathogen Informatics"/>
        </authorList>
    </citation>
    <scope>NUCLEOTIDE SEQUENCE [LARGE SCALE GENOMIC DNA]</scope>
    <source>
        <strain evidence="9 10">NCTC9695</strain>
    </source>
</reference>
<evidence type="ECO:0000256" key="3">
    <source>
        <dbReference type="ARBA" id="ARBA00022519"/>
    </source>
</evidence>
<dbReference type="AlphaFoldDB" id="A0A3S4LH66"/>
<dbReference type="EMBL" id="LR134182">
    <property type="protein sequence ID" value="VEB40721.1"/>
    <property type="molecule type" value="Genomic_DNA"/>
</dbReference>
<organism evidence="9 10">
    <name type="scientific">Chromobacterium violaceum</name>
    <dbReference type="NCBI Taxonomy" id="536"/>
    <lineage>
        <taxon>Bacteria</taxon>
        <taxon>Pseudomonadati</taxon>
        <taxon>Pseudomonadota</taxon>
        <taxon>Betaproteobacteria</taxon>
        <taxon>Neisseriales</taxon>
        <taxon>Chromobacteriaceae</taxon>
        <taxon>Chromobacterium</taxon>
    </lineage>
</organism>
<evidence type="ECO:0000256" key="2">
    <source>
        <dbReference type="ARBA" id="ARBA00022475"/>
    </source>
</evidence>
<feature type="transmembrane region" description="Helical" evidence="7">
    <location>
        <begin position="204"/>
        <end position="228"/>
    </location>
</feature>
<keyword evidence="6 7" id="KW-0472">Membrane</keyword>
<dbReference type="GO" id="GO:0005886">
    <property type="term" value="C:plasma membrane"/>
    <property type="evidence" value="ECO:0007669"/>
    <property type="project" value="UniProtKB-SubCell"/>
</dbReference>